<sequence>MKAIKLNEAGFVTSFLVSGPKESVLECDASDNNQLRQESNLRSIVADSRNEFTDSEIAIGKISSLNKPWEYYYSHGNWFVDKSSFYPMIRKVEMLAAVNIFAKESMKVKAVVWTYGAYELWINGKKQGENKKPVYKPINKNELVLSLNKGCNELRIRFQNLGVRDTRNILGLQILEKTSYLEIKLPDERKAEKFRQLEEILNSCCLTKSKLKFKRAFEGKMVVRYDHKTDDYFSQSKRYEDIDITGKTEIDIRAGEQYLSVIGWIDDFYLQRKLEIADNVHPRYVDYEGNEESTDYIYYEISQVKAMIRGSSDRFVMYNILARHAVGNVSEDEEAEILNDLMHIENRRDCSDFILCAYMRYLRLYPLNDRLEKRTKEVLLNYRYWMNQDGFDGMCFWSENHSLLFYISALMAGQRYPMDWFIRAKKTGKELEHEAYHKVNQWLDDILKQGFEEFQSGGYLPITFSGLLNLVDFEKGELSDKAAKVLDKMLEMLSLHSFKGSVISPQGRVYREVLYPCNQSVQVLLHMLDSSKPYYFSEWVSMMATSSYLLPYRLKDWMEIEADCGYTTGNAFIKVYKKKDYIVTSVQSERQDANPHYWENISNNQDADINSYQYCKSINECFHGTSRFEPGVYGYQQHMNYIGIDNDTVVFINHPGGTCDATSMRPGYWFGNGIMPAIRQDKNRLGIIYDITEDCPIPFTHIYFPCNKFDKVIDKAGWKFGKKGNSYVAIWCSGQMKAYQDQLFDCEFRVMDRQAAYFCIAGSQDEYKSFDNFRKFVEMQKPEFHSKERILYCANNFSMIYIRHFNQTQFI</sequence>
<name>A0A318ESK8_9FIRM</name>
<comment type="caution">
    <text evidence="1">The sequence shown here is derived from an EMBL/GenBank/DDBJ whole genome shotgun (WGS) entry which is preliminary data.</text>
</comment>
<dbReference type="EMBL" id="QICS01000004">
    <property type="protein sequence ID" value="PXV91022.1"/>
    <property type="molecule type" value="Genomic_DNA"/>
</dbReference>
<dbReference type="RefSeq" id="WP_110290967.1">
    <property type="nucleotide sequence ID" value="NZ_QICS01000004.1"/>
</dbReference>
<accession>A0A318ESK8</accession>
<gene>
    <name evidence="1" type="ORF">C8E03_10429</name>
</gene>
<reference evidence="1 2" key="1">
    <citation type="submission" date="2018-05" db="EMBL/GenBank/DDBJ databases">
        <title>Genomic Encyclopedia of Type Strains, Phase IV (KMG-IV): sequencing the most valuable type-strain genomes for metagenomic binning, comparative biology and taxonomic classification.</title>
        <authorList>
            <person name="Goeker M."/>
        </authorList>
    </citation>
    <scope>NUCLEOTIDE SEQUENCE [LARGE SCALE GENOMIC DNA]</scope>
    <source>
        <strain evidence="1 2">DSM 28816</strain>
    </source>
</reference>
<evidence type="ECO:0000313" key="2">
    <source>
        <dbReference type="Proteomes" id="UP000247523"/>
    </source>
</evidence>
<proteinExistence type="predicted"/>
<protein>
    <submittedName>
        <fullName evidence="1">Uncharacterized protein</fullName>
    </submittedName>
</protein>
<organism evidence="1 2">
    <name type="scientific">Lachnotalea glycerini</name>
    <dbReference type="NCBI Taxonomy" id="1763509"/>
    <lineage>
        <taxon>Bacteria</taxon>
        <taxon>Bacillati</taxon>
        <taxon>Bacillota</taxon>
        <taxon>Clostridia</taxon>
        <taxon>Lachnospirales</taxon>
        <taxon>Lachnospiraceae</taxon>
        <taxon>Lachnotalea</taxon>
    </lineage>
</organism>
<dbReference type="AlphaFoldDB" id="A0A318ESK8"/>
<dbReference type="Proteomes" id="UP000247523">
    <property type="component" value="Unassembled WGS sequence"/>
</dbReference>
<evidence type="ECO:0000313" key="1">
    <source>
        <dbReference type="EMBL" id="PXV91022.1"/>
    </source>
</evidence>